<comment type="caution">
    <text evidence="3">The sequence shown here is derived from an EMBL/GenBank/DDBJ whole genome shotgun (WGS) entry which is preliminary data.</text>
</comment>
<feature type="compositionally biased region" description="Low complexity" evidence="1">
    <location>
        <begin position="250"/>
        <end position="271"/>
    </location>
</feature>
<accession>A0A7J8JIX1</accession>
<protein>
    <submittedName>
        <fullName evidence="3">NCK associated protein 5 like</fullName>
    </submittedName>
</protein>
<keyword evidence="4" id="KW-1185">Reference proteome</keyword>
<reference evidence="3 4" key="1">
    <citation type="journal article" date="2020" name="Nature">
        <title>Six reference-quality genomes reveal evolution of bat adaptations.</title>
        <authorList>
            <person name="Jebb D."/>
            <person name="Huang Z."/>
            <person name="Pippel M."/>
            <person name="Hughes G.M."/>
            <person name="Lavrichenko K."/>
            <person name="Devanna P."/>
            <person name="Winkler S."/>
            <person name="Jermiin L.S."/>
            <person name="Skirmuntt E.C."/>
            <person name="Katzourakis A."/>
            <person name="Burkitt-Gray L."/>
            <person name="Ray D.A."/>
            <person name="Sullivan K.A.M."/>
            <person name="Roscito J.G."/>
            <person name="Kirilenko B.M."/>
            <person name="Davalos L.M."/>
            <person name="Corthals A.P."/>
            <person name="Power M.L."/>
            <person name="Jones G."/>
            <person name="Ransome R.D."/>
            <person name="Dechmann D.K.N."/>
            <person name="Locatelli A.G."/>
            <person name="Puechmaille S.J."/>
            <person name="Fedrigo O."/>
            <person name="Jarvis E.D."/>
            <person name="Hiller M."/>
            <person name="Vernes S.C."/>
            <person name="Myers E.W."/>
            <person name="Teeling E.C."/>
        </authorList>
    </citation>
    <scope>NUCLEOTIDE SEQUENCE [LARGE SCALE GENOMIC DNA]</scope>
    <source>
        <strain evidence="3">MRouAeg1</strain>
        <tissue evidence="3">Muscle</tissue>
    </source>
</reference>
<evidence type="ECO:0000256" key="1">
    <source>
        <dbReference type="SAM" id="MobiDB-lite"/>
    </source>
</evidence>
<sequence>MAVFGRASWWGRNGLRGLLFPTQLSSEPGRREEMPSEDSLAEPVPTAHFTACSSLTRTLDSGIGTFPPPDHGSSGTPSKNPPKTKSPRLDPPPGVPPARPPPLTKVPRRAHTLEREVPGIEELLVSGRHPSMPAFPALLTAAPSHRGHQTCPDDPCEDPGPPPPVQLAKNWTFPNSRAAGGSADPFLCPSRQLEGLPRTPMDLPMDRKRNLEPSRPAPTPQGPAFGGSRTPSTSDMGEEGRVASGGPPGLETSESLSDSLYDSLSSCGSQG</sequence>
<organism evidence="3 4">
    <name type="scientific">Rousettus aegyptiacus</name>
    <name type="common">Egyptian fruit bat</name>
    <name type="synonym">Pteropus aegyptiacus</name>
    <dbReference type="NCBI Taxonomy" id="9407"/>
    <lineage>
        <taxon>Eukaryota</taxon>
        <taxon>Metazoa</taxon>
        <taxon>Chordata</taxon>
        <taxon>Craniata</taxon>
        <taxon>Vertebrata</taxon>
        <taxon>Euteleostomi</taxon>
        <taxon>Mammalia</taxon>
        <taxon>Eutheria</taxon>
        <taxon>Laurasiatheria</taxon>
        <taxon>Chiroptera</taxon>
        <taxon>Yinpterochiroptera</taxon>
        <taxon>Pteropodoidea</taxon>
        <taxon>Pteropodidae</taxon>
        <taxon>Rousettinae</taxon>
        <taxon>Rousettus</taxon>
    </lineage>
</organism>
<dbReference type="AlphaFoldDB" id="A0A7J8JIX1"/>
<name>A0A7J8JIX1_ROUAE</name>
<feature type="domain" description="Nck-associated protein 5 C-terminal" evidence="2">
    <location>
        <begin position="30"/>
        <end position="118"/>
    </location>
</feature>
<evidence type="ECO:0000259" key="2">
    <source>
        <dbReference type="Pfam" id="PF15246"/>
    </source>
</evidence>
<dbReference type="InterPro" id="IPR032769">
    <property type="entry name" value="NCKAP5_C"/>
</dbReference>
<dbReference type="EMBL" id="JACASE010000002">
    <property type="protein sequence ID" value="KAF6496648.1"/>
    <property type="molecule type" value="Genomic_DNA"/>
</dbReference>
<feature type="compositionally biased region" description="Low complexity" evidence="1">
    <location>
        <begin position="72"/>
        <end position="83"/>
    </location>
</feature>
<dbReference type="Pfam" id="PF15246">
    <property type="entry name" value="NCKAP5"/>
    <property type="match status" value="1"/>
</dbReference>
<proteinExistence type="predicted"/>
<dbReference type="Proteomes" id="UP000593571">
    <property type="component" value="Unassembled WGS sequence"/>
</dbReference>
<dbReference type="PANTHER" id="PTHR21740:SF3">
    <property type="entry name" value="NCK-ASSOCIATED PROTEIN 5-LIKE"/>
    <property type="match status" value="1"/>
</dbReference>
<feature type="region of interest" description="Disordered" evidence="1">
    <location>
        <begin position="21"/>
        <end position="271"/>
    </location>
</feature>
<dbReference type="PANTHER" id="PTHR21740">
    <property type="entry name" value="NCK-ASSOCIATED PROTEIN 5"/>
    <property type="match status" value="1"/>
</dbReference>
<dbReference type="GO" id="GO:0035371">
    <property type="term" value="C:microtubule plus-end"/>
    <property type="evidence" value="ECO:0007669"/>
    <property type="project" value="TreeGrafter"/>
</dbReference>
<gene>
    <name evidence="3" type="ORF">HJG63_013956</name>
</gene>
<dbReference type="GO" id="GO:0007019">
    <property type="term" value="P:microtubule depolymerization"/>
    <property type="evidence" value="ECO:0007669"/>
    <property type="project" value="TreeGrafter"/>
</dbReference>
<evidence type="ECO:0000313" key="3">
    <source>
        <dbReference type="EMBL" id="KAF6496648.1"/>
    </source>
</evidence>
<evidence type="ECO:0000313" key="4">
    <source>
        <dbReference type="Proteomes" id="UP000593571"/>
    </source>
</evidence>
<dbReference type="InterPro" id="IPR026163">
    <property type="entry name" value="Nckap5l"/>
</dbReference>
<dbReference type="GO" id="GO:0001578">
    <property type="term" value="P:microtubule bundle formation"/>
    <property type="evidence" value="ECO:0007669"/>
    <property type="project" value="TreeGrafter"/>
</dbReference>
<feature type="compositionally biased region" description="Pro residues" evidence="1">
    <location>
        <begin position="89"/>
        <end position="104"/>
    </location>
</feature>